<organism evidence="3 4">
    <name type="scientific">Saccharicrinis carchari</name>
    <dbReference type="NCBI Taxonomy" id="1168039"/>
    <lineage>
        <taxon>Bacteria</taxon>
        <taxon>Pseudomonadati</taxon>
        <taxon>Bacteroidota</taxon>
        <taxon>Bacteroidia</taxon>
        <taxon>Marinilabiliales</taxon>
        <taxon>Marinilabiliaceae</taxon>
        <taxon>Saccharicrinis</taxon>
    </lineage>
</organism>
<evidence type="ECO:0008006" key="5">
    <source>
        <dbReference type="Google" id="ProtNLM"/>
    </source>
</evidence>
<proteinExistence type="predicted"/>
<feature type="signal peptide" evidence="2">
    <location>
        <begin position="1"/>
        <end position="21"/>
    </location>
</feature>
<reference evidence="3 4" key="1">
    <citation type="submission" date="2017-05" db="EMBL/GenBank/DDBJ databases">
        <authorList>
            <person name="Varghese N."/>
            <person name="Submissions S."/>
        </authorList>
    </citation>
    <scope>NUCLEOTIDE SEQUENCE [LARGE SCALE GENOMIC DNA]</scope>
    <source>
        <strain evidence="3 4">DSM 27040</strain>
    </source>
</reference>
<evidence type="ECO:0000313" key="3">
    <source>
        <dbReference type="EMBL" id="SMO89610.1"/>
    </source>
</evidence>
<keyword evidence="4" id="KW-1185">Reference proteome</keyword>
<protein>
    <recommendedName>
        <fullName evidence="5">TrbC/VIRB2 family protein</fullName>
    </recommendedName>
</protein>
<feature type="chain" id="PRO_5022123778" description="TrbC/VIRB2 family protein" evidence="2">
    <location>
        <begin position="22"/>
        <end position="95"/>
    </location>
</feature>
<name>A0A521F2B8_SACCC</name>
<evidence type="ECO:0000313" key="4">
    <source>
        <dbReference type="Proteomes" id="UP000319040"/>
    </source>
</evidence>
<evidence type="ECO:0000256" key="2">
    <source>
        <dbReference type="SAM" id="SignalP"/>
    </source>
</evidence>
<dbReference type="AlphaFoldDB" id="A0A521F2B8"/>
<keyword evidence="1" id="KW-0472">Membrane</keyword>
<gene>
    <name evidence="3" type="ORF">SAMN06265379_11256</name>
</gene>
<feature type="transmembrane region" description="Helical" evidence="1">
    <location>
        <begin position="70"/>
        <end position="90"/>
    </location>
</feature>
<evidence type="ECO:0000256" key="1">
    <source>
        <dbReference type="SAM" id="Phobius"/>
    </source>
</evidence>
<keyword evidence="1" id="KW-0812">Transmembrane</keyword>
<accession>A0A521F2B8</accession>
<dbReference type="Proteomes" id="UP000319040">
    <property type="component" value="Unassembled WGS sequence"/>
</dbReference>
<feature type="transmembrane region" description="Helical" evidence="1">
    <location>
        <begin position="37"/>
        <end position="58"/>
    </location>
</feature>
<sequence length="95" mass="10434">MKNKFLAFTVLLSAMSLTTKANLKDALEPVLDDWIEPAYPVIVGIVFIVGVIVNLGKFTNEDTRDIKKGIINIVIFLIVVLAVGGIYTVIRNTTL</sequence>
<dbReference type="EMBL" id="FXTB01000012">
    <property type="protein sequence ID" value="SMO89610.1"/>
    <property type="molecule type" value="Genomic_DNA"/>
</dbReference>
<keyword evidence="1" id="KW-1133">Transmembrane helix</keyword>
<keyword evidence="2" id="KW-0732">Signal</keyword>